<dbReference type="PROSITE" id="PS51194">
    <property type="entry name" value="HELICASE_CTER"/>
    <property type="match status" value="1"/>
</dbReference>
<dbReference type="Pfam" id="PF00271">
    <property type="entry name" value="Helicase_C"/>
    <property type="match status" value="1"/>
</dbReference>
<gene>
    <name evidence="5" type="ORF">PSQ40_03470</name>
</gene>
<evidence type="ECO:0000259" key="3">
    <source>
        <dbReference type="PROSITE" id="PS51192"/>
    </source>
</evidence>
<dbReference type="Gene3D" id="3.40.50.300">
    <property type="entry name" value="P-loop containing nucleotide triphosphate hydrolases"/>
    <property type="match status" value="1"/>
</dbReference>
<dbReference type="InterPro" id="IPR000330">
    <property type="entry name" value="SNF2_N"/>
</dbReference>
<evidence type="ECO:0000259" key="4">
    <source>
        <dbReference type="PROSITE" id="PS51194"/>
    </source>
</evidence>
<accession>A0ABT5MUC0</accession>
<dbReference type="Proteomes" id="UP001528673">
    <property type="component" value="Unassembled WGS sequence"/>
</dbReference>
<keyword evidence="6" id="KW-1185">Reference proteome</keyword>
<dbReference type="SMART" id="SM00490">
    <property type="entry name" value="HELICc"/>
    <property type="match status" value="1"/>
</dbReference>
<dbReference type="InterPro" id="IPR038718">
    <property type="entry name" value="SNF2-like_sf"/>
</dbReference>
<protein>
    <submittedName>
        <fullName evidence="5">DEAD/DEAH box helicase</fullName>
    </submittedName>
</protein>
<dbReference type="Gene3D" id="3.40.50.10810">
    <property type="entry name" value="Tandem AAA-ATPase domain"/>
    <property type="match status" value="1"/>
</dbReference>
<dbReference type="RefSeq" id="WP_273948873.1">
    <property type="nucleotide sequence ID" value="NZ_JAQSIP010000002.1"/>
</dbReference>
<name>A0ABT5MUC0_9BURK</name>
<dbReference type="PANTHER" id="PTHR10799">
    <property type="entry name" value="SNF2/RAD54 HELICASE FAMILY"/>
    <property type="match status" value="1"/>
</dbReference>
<dbReference type="SUPFAM" id="SSF52540">
    <property type="entry name" value="P-loop containing nucleoside triphosphate hydrolases"/>
    <property type="match status" value="2"/>
</dbReference>
<feature type="region of interest" description="Disordered" evidence="2">
    <location>
        <begin position="831"/>
        <end position="854"/>
    </location>
</feature>
<dbReference type="CDD" id="cd18793">
    <property type="entry name" value="SF2_C_SNF"/>
    <property type="match status" value="1"/>
</dbReference>
<organism evidence="5 6">
    <name type="scientific">Curvibacter cyanobacteriorum</name>
    <dbReference type="NCBI Taxonomy" id="3026422"/>
    <lineage>
        <taxon>Bacteria</taxon>
        <taxon>Pseudomonadati</taxon>
        <taxon>Pseudomonadota</taxon>
        <taxon>Betaproteobacteria</taxon>
        <taxon>Burkholderiales</taxon>
        <taxon>Comamonadaceae</taxon>
        <taxon>Curvibacter</taxon>
    </lineage>
</organism>
<feature type="domain" description="Helicase C-terminal" evidence="4">
    <location>
        <begin position="685"/>
        <end position="844"/>
    </location>
</feature>
<evidence type="ECO:0000256" key="1">
    <source>
        <dbReference type="ARBA" id="ARBA00022801"/>
    </source>
</evidence>
<keyword evidence="5" id="KW-0347">Helicase</keyword>
<dbReference type="GO" id="GO:0004386">
    <property type="term" value="F:helicase activity"/>
    <property type="evidence" value="ECO:0007669"/>
    <property type="project" value="UniProtKB-KW"/>
</dbReference>
<sequence>MPAATPPLPSALNAPLPRRPGLRTVRGQLTPRLTLQTLGRGDGLLGMCRDGVFGPRGDSVTVVWVDWLYLEGEQLLWSTPAPRTVLNSRPLPTERLVDAQGQAVLLHRDLAAESQAADRVRHLGLRPLPADTLQWRVPEAADAALPGARAEQLWTLVQEGDFADWWADQVPALQTEGWRVLLRPGFAHLSVPVEAWRVRVEPDTGELLGHEVAGPLGVRAPEIGPLGLPPRQGAWFLSLGVDIEGETLDLAPLLADLLRRDARWLRADALFGIDDHALIQLRAPGGRRIEAPAAPLKKIVAALLDLLTDPQRPPGPWRLSHWDLPRLEALQDPALAAPQVSLGAADAGPPWHVQGSEGLAAWVARLRQSGSPPPVAAPAGLGIALRPYQQQGLAWLQYLRAQGLHGVLADDMGLGKTAQTIAHLLLEAQAGRLTQPALVVLPTSLIFNWQAELARLAPSLRVLTLHGPQRNERFADIARHQVVLTSYALLWRDLARLQRQPWQLLILDEAQMVKNADSRSARALRQLQAEHRLCLTGTPMENHLGELWSLFDFLMPGFLGSARHFQQHWRKPIEVNGESLRARLLAERLRPFILRRRKAEVARELPDKVEVTLPVTLEGAQRELYESVRVAADHLVRRVLHRQGIAGAQISILDALLKLRQVCCDPALVPGLTLPASMPSAKMEALAQMLPELVAEGRRVLVFSQFTGLLARAGQTLDALGIGWLTLTGDTPPAQRGPLVQAFQDGQAPVFLISLKAGGTGLNLTAADTVIHLDPWWNPAVEQQATDRAHRIGQTQTVWVYRLVVRGSIEERMLELQQRKARLAEGVLGEDGPQGLKFSPDELDGLLRPLAPDA</sequence>
<dbReference type="SMART" id="SM00487">
    <property type="entry name" value="DEXDc"/>
    <property type="match status" value="1"/>
</dbReference>
<dbReference type="CDD" id="cd18012">
    <property type="entry name" value="DEXQc_arch_SWI2_SNF2"/>
    <property type="match status" value="1"/>
</dbReference>
<evidence type="ECO:0000313" key="5">
    <source>
        <dbReference type="EMBL" id="MDD0837625.1"/>
    </source>
</evidence>
<feature type="domain" description="Helicase ATP-binding" evidence="3">
    <location>
        <begin position="397"/>
        <end position="557"/>
    </location>
</feature>
<evidence type="ECO:0000313" key="6">
    <source>
        <dbReference type="Proteomes" id="UP001528673"/>
    </source>
</evidence>
<keyword evidence="5" id="KW-0067">ATP-binding</keyword>
<dbReference type="InterPro" id="IPR014001">
    <property type="entry name" value="Helicase_ATP-bd"/>
</dbReference>
<proteinExistence type="predicted"/>
<reference evidence="5 6" key="1">
    <citation type="submission" date="2023-02" db="EMBL/GenBank/DDBJ databases">
        <title>Bacterial whole genomic sequence of Curvibacter sp. HBC61.</title>
        <authorList>
            <person name="Le V."/>
            <person name="Ko S.-R."/>
            <person name="Ahn C.-Y."/>
            <person name="Oh H.-M."/>
        </authorList>
    </citation>
    <scope>NUCLEOTIDE SEQUENCE [LARGE SCALE GENOMIC DNA]</scope>
    <source>
        <strain evidence="5 6">HBC61</strain>
    </source>
</reference>
<keyword evidence="5" id="KW-0547">Nucleotide-binding</keyword>
<dbReference type="Pfam" id="PF00176">
    <property type="entry name" value="SNF2-rel_dom"/>
    <property type="match status" value="1"/>
</dbReference>
<dbReference type="InterPro" id="IPR049730">
    <property type="entry name" value="SNF2/RAD54-like_C"/>
</dbReference>
<feature type="region of interest" description="Disordered" evidence="2">
    <location>
        <begin position="1"/>
        <end position="23"/>
    </location>
</feature>
<dbReference type="EMBL" id="JAQSIP010000002">
    <property type="protein sequence ID" value="MDD0837625.1"/>
    <property type="molecule type" value="Genomic_DNA"/>
</dbReference>
<comment type="caution">
    <text evidence="5">The sequence shown here is derived from an EMBL/GenBank/DDBJ whole genome shotgun (WGS) entry which is preliminary data.</text>
</comment>
<evidence type="ECO:0000256" key="2">
    <source>
        <dbReference type="SAM" id="MobiDB-lite"/>
    </source>
</evidence>
<dbReference type="PROSITE" id="PS51192">
    <property type="entry name" value="HELICASE_ATP_BIND_1"/>
    <property type="match status" value="1"/>
</dbReference>
<dbReference type="InterPro" id="IPR027417">
    <property type="entry name" value="P-loop_NTPase"/>
</dbReference>
<dbReference type="InterPro" id="IPR001650">
    <property type="entry name" value="Helicase_C-like"/>
</dbReference>
<keyword evidence="1" id="KW-0378">Hydrolase</keyword>